<dbReference type="AlphaFoldDB" id="A0AAJ0GAC9"/>
<dbReference type="EMBL" id="JAWDJX010000033">
    <property type="protein sequence ID" value="KAK3050303.1"/>
    <property type="molecule type" value="Genomic_DNA"/>
</dbReference>
<accession>A0AAJ0GAC9</accession>
<keyword evidence="2" id="KW-1185">Reference proteome</keyword>
<organism evidence="1 2">
    <name type="scientific">Extremus antarcticus</name>
    <dbReference type="NCBI Taxonomy" id="702011"/>
    <lineage>
        <taxon>Eukaryota</taxon>
        <taxon>Fungi</taxon>
        <taxon>Dikarya</taxon>
        <taxon>Ascomycota</taxon>
        <taxon>Pezizomycotina</taxon>
        <taxon>Dothideomycetes</taxon>
        <taxon>Dothideomycetidae</taxon>
        <taxon>Mycosphaerellales</taxon>
        <taxon>Extremaceae</taxon>
        <taxon>Extremus</taxon>
    </lineage>
</organism>
<gene>
    <name evidence="1" type="ORF">LTR09_008452</name>
</gene>
<comment type="caution">
    <text evidence="1">The sequence shown here is derived from an EMBL/GenBank/DDBJ whole genome shotgun (WGS) entry which is preliminary data.</text>
</comment>
<evidence type="ECO:0000313" key="1">
    <source>
        <dbReference type="EMBL" id="KAK3050303.1"/>
    </source>
</evidence>
<dbReference type="Proteomes" id="UP001271007">
    <property type="component" value="Unassembled WGS sequence"/>
</dbReference>
<sequence length="125" mass="13380">MATTPEHLNIGTVTMPEAMDPSQLGTCGYVNDISPWTVQQTARLTIDPSVNVASYRSIPAPATSAPTLTRSSRRSQILGTAQSYLEVSTPAGHSWRISQLQIQPTLAVFIFIAAHSLSSISQLLG</sequence>
<protein>
    <submittedName>
        <fullName evidence="1">Uncharacterized protein</fullName>
    </submittedName>
</protein>
<evidence type="ECO:0000313" key="2">
    <source>
        <dbReference type="Proteomes" id="UP001271007"/>
    </source>
</evidence>
<name>A0AAJ0GAC9_9PEZI</name>
<reference evidence="1" key="1">
    <citation type="submission" date="2023-04" db="EMBL/GenBank/DDBJ databases">
        <title>Black Yeasts Isolated from many extreme environments.</title>
        <authorList>
            <person name="Coleine C."/>
            <person name="Stajich J.E."/>
            <person name="Selbmann L."/>
        </authorList>
    </citation>
    <scope>NUCLEOTIDE SEQUENCE</scope>
    <source>
        <strain evidence="1">CCFEE 5312</strain>
    </source>
</reference>
<proteinExistence type="predicted"/>